<evidence type="ECO:0000313" key="2">
    <source>
        <dbReference type="EMBL" id="GAA4447033.1"/>
    </source>
</evidence>
<evidence type="ECO:0008006" key="4">
    <source>
        <dbReference type="Google" id="ProtNLM"/>
    </source>
</evidence>
<sequence>MQEDLPITRVAIRYGLIFGLVSSIYGILLYVFQLETNPVLPYIAWIFLILAITQAIKDYRRQNQGFVSYGQGLGIGALTGAIIGLISGMLNTFYLQVIDNTPLQRIADVTRETLEKRGMSDEEIEKALEMSKSFQSPGLLFLFSVLGSILIGFILALIISAVLQRKRPTFE</sequence>
<dbReference type="Proteomes" id="UP001501508">
    <property type="component" value="Unassembled WGS sequence"/>
</dbReference>
<organism evidence="2 3">
    <name type="scientific">Ravibacter arvi</name>
    <dbReference type="NCBI Taxonomy" id="2051041"/>
    <lineage>
        <taxon>Bacteria</taxon>
        <taxon>Pseudomonadati</taxon>
        <taxon>Bacteroidota</taxon>
        <taxon>Cytophagia</taxon>
        <taxon>Cytophagales</taxon>
        <taxon>Spirosomataceae</taxon>
        <taxon>Ravibacter</taxon>
    </lineage>
</organism>
<feature type="transmembrane region" description="Helical" evidence="1">
    <location>
        <begin position="12"/>
        <end position="33"/>
    </location>
</feature>
<keyword evidence="3" id="KW-1185">Reference proteome</keyword>
<keyword evidence="1" id="KW-0812">Transmembrane</keyword>
<evidence type="ECO:0000256" key="1">
    <source>
        <dbReference type="SAM" id="Phobius"/>
    </source>
</evidence>
<dbReference type="RefSeq" id="WP_345032744.1">
    <property type="nucleotide sequence ID" value="NZ_BAABEY010000036.1"/>
</dbReference>
<evidence type="ECO:0000313" key="3">
    <source>
        <dbReference type="Proteomes" id="UP001501508"/>
    </source>
</evidence>
<reference evidence="3" key="1">
    <citation type="journal article" date="2019" name="Int. J. Syst. Evol. Microbiol.">
        <title>The Global Catalogue of Microorganisms (GCM) 10K type strain sequencing project: providing services to taxonomists for standard genome sequencing and annotation.</title>
        <authorList>
            <consortium name="The Broad Institute Genomics Platform"/>
            <consortium name="The Broad Institute Genome Sequencing Center for Infectious Disease"/>
            <person name="Wu L."/>
            <person name="Ma J."/>
        </authorList>
    </citation>
    <scope>NUCLEOTIDE SEQUENCE [LARGE SCALE GENOMIC DNA]</scope>
    <source>
        <strain evidence="3">JCM 31920</strain>
    </source>
</reference>
<dbReference type="Pfam" id="PF13858">
    <property type="entry name" value="DUF4199"/>
    <property type="match status" value="1"/>
</dbReference>
<comment type="caution">
    <text evidence="2">The sequence shown here is derived from an EMBL/GenBank/DDBJ whole genome shotgun (WGS) entry which is preliminary data.</text>
</comment>
<dbReference type="InterPro" id="IPR025250">
    <property type="entry name" value="DUF4199"/>
</dbReference>
<keyword evidence="1" id="KW-0472">Membrane</keyword>
<proteinExistence type="predicted"/>
<feature type="transmembrane region" description="Helical" evidence="1">
    <location>
        <begin position="39"/>
        <end position="56"/>
    </location>
</feature>
<dbReference type="EMBL" id="BAABEY010000036">
    <property type="protein sequence ID" value="GAA4447033.1"/>
    <property type="molecule type" value="Genomic_DNA"/>
</dbReference>
<feature type="transmembrane region" description="Helical" evidence="1">
    <location>
        <begin position="68"/>
        <end position="90"/>
    </location>
</feature>
<feature type="transmembrane region" description="Helical" evidence="1">
    <location>
        <begin position="139"/>
        <end position="163"/>
    </location>
</feature>
<protein>
    <recommendedName>
        <fullName evidence="4">DUF4199 domain-containing protein</fullName>
    </recommendedName>
</protein>
<keyword evidence="1" id="KW-1133">Transmembrane helix</keyword>
<name>A0ABP8MBA5_9BACT</name>
<gene>
    <name evidence="2" type="ORF">GCM10023091_41280</name>
</gene>
<accession>A0ABP8MBA5</accession>